<keyword evidence="1" id="KW-0812">Transmembrane</keyword>
<reference evidence="3" key="1">
    <citation type="submission" date="2021-02" db="EMBL/GenBank/DDBJ databases">
        <authorList>
            <person name="Nowell W R."/>
        </authorList>
    </citation>
    <scope>NUCLEOTIDE SEQUENCE</scope>
</reference>
<feature type="transmembrane region" description="Helical" evidence="1">
    <location>
        <begin position="607"/>
        <end position="630"/>
    </location>
</feature>
<keyword evidence="1" id="KW-1133">Transmembrane helix</keyword>
<dbReference type="Proteomes" id="UP000663852">
    <property type="component" value="Unassembled WGS sequence"/>
</dbReference>
<comment type="caution">
    <text evidence="3">The sequence shown here is derived from an EMBL/GenBank/DDBJ whole genome shotgun (WGS) entry which is preliminary data.</text>
</comment>
<feature type="transmembrane region" description="Helical" evidence="1">
    <location>
        <begin position="266"/>
        <end position="287"/>
    </location>
</feature>
<keyword evidence="4" id="KW-1185">Reference proteome</keyword>
<feature type="transmembrane region" description="Helical" evidence="1">
    <location>
        <begin position="684"/>
        <end position="703"/>
    </location>
</feature>
<dbReference type="EMBL" id="CAJNOR010000477">
    <property type="protein sequence ID" value="CAF0926025.1"/>
    <property type="molecule type" value="Genomic_DNA"/>
</dbReference>
<organism evidence="3 5">
    <name type="scientific">Adineta ricciae</name>
    <name type="common">Rotifer</name>
    <dbReference type="NCBI Taxonomy" id="249248"/>
    <lineage>
        <taxon>Eukaryota</taxon>
        <taxon>Metazoa</taxon>
        <taxon>Spiralia</taxon>
        <taxon>Gnathifera</taxon>
        <taxon>Rotifera</taxon>
        <taxon>Eurotatoria</taxon>
        <taxon>Bdelloidea</taxon>
        <taxon>Adinetida</taxon>
        <taxon>Adinetidae</taxon>
        <taxon>Adineta</taxon>
    </lineage>
</organism>
<dbReference type="AlphaFoldDB" id="A0A815MU68"/>
<keyword evidence="1" id="KW-0472">Membrane</keyword>
<accession>A0A815MU68</accession>
<evidence type="ECO:0000313" key="2">
    <source>
        <dbReference type="EMBL" id="CAF0926025.1"/>
    </source>
</evidence>
<proteinExistence type="predicted"/>
<evidence type="ECO:0000313" key="4">
    <source>
        <dbReference type="Proteomes" id="UP000663828"/>
    </source>
</evidence>
<sequence>MVADCEYCVYQYYSYGSNTQVIQDFIQITNTYKSFAERCNGFSNQTDIGYGNCSPLSYETFNTSILCICATNLCNHDLDSCRLSVQNQTQSNSAPVSLPALLPRLQLSISCVNSLFSQTDAVNTTYYCANSHSPYINLTACIEYYRANTVLCALILQGNETMAVGLSDDEYRLILLANIQNIYYFDQYPGVSVAYNQSSSYFYVIYKQIIDSSNETYIQQVCFCAQDNCTSNMTSCLNANRSLIVTNHDEDEDSHEMHNQTLSTRIYLILLVVSVFGLLIYTLTVSITETIVVKQPLYHQYQKLTYEQLNLQCQCKQTSIAFDEFVELQPHYHPVCTSDFISDQWLDFLSNTSQLPHLSATDFRRTAVYSFQFLRNLCKVAETNIDQIVQQQFKSRSYISYHLKANNIFQEEIRSYVDKLIETEEVNFVQLIRIFSDLIHSQGLASTLSTNLVHYRNVPSVITSDIDDLLTYYRDMKYYDKKTHTICRCYLSKCIQEYEIRDLQTSNILFTIPNFHTGCFIVDSLLDSSLTCFYNQTCIKELTFHLNSSLSITTINLSRSFSKINQTVYELASHLMINEWNRTTSFHRYYDLCQPFQCIYTYEHRFVISYVITILWSAIGGLVTILRVLVPNAVKFIRKRRHTTNEQISKRRWLIGQLKSINLFKSTPPSTDYEVVYFEIISTYIYIFVFLVALILVTTYTAVLPQKVTITVPSPSVKEYEHLNVHHADTLTCECTQISIDLQTFIEITPKYHQICSSVYITDIWYRYLISRAENVSSGILYITDDFSTAIGPAVFRMIEVFCKLSQENVQTKLNNLKSSVYITKEVVQRTVFIAQQSHTIELFKLDQHLTNALSAEMFAEMIQWNSLYSYMQINYSPYLRYPPWSVHMGFSYADKCLCILQYRHCFIPATIAALEPNKTSVYGSFWSVPGIFGGCYPYFGALPSTLVCLYNKSCLSALIYYLRPTFELNITVLKEHSPPSIFNSTTRINGLIQESMIEHWQIIINYEQYYEKCKPKQCTYTYVRRFLITYVISIILGVISGLSWSLRLIVPYLVKLIRKLWIKIRYEDDQDQDEISKFTTYLKVLFLHIT</sequence>
<dbReference type="Proteomes" id="UP000663828">
    <property type="component" value="Unassembled WGS sequence"/>
</dbReference>
<name>A0A815MU68_ADIRI</name>
<evidence type="ECO:0000313" key="3">
    <source>
        <dbReference type="EMBL" id="CAF1426064.1"/>
    </source>
</evidence>
<evidence type="ECO:0000313" key="5">
    <source>
        <dbReference type="Proteomes" id="UP000663852"/>
    </source>
</evidence>
<gene>
    <name evidence="3" type="ORF">EDS130_LOCUS37873</name>
    <name evidence="2" type="ORF">XAT740_LOCUS9307</name>
</gene>
<feature type="transmembrane region" description="Helical" evidence="1">
    <location>
        <begin position="1028"/>
        <end position="1051"/>
    </location>
</feature>
<evidence type="ECO:0000256" key="1">
    <source>
        <dbReference type="SAM" id="Phobius"/>
    </source>
</evidence>
<dbReference type="EMBL" id="CAJNOJ010000382">
    <property type="protein sequence ID" value="CAF1426064.1"/>
    <property type="molecule type" value="Genomic_DNA"/>
</dbReference>
<protein>
    <submittedName>
        <fullName evidence="3">Uncharacterized protein</fullName>
    </submittedName>
</protein>